<comment type="similarity">
    <text evidence="1">Belongs to the 'phage' integrase family.</text>
</comment>
<dbReference type="InterPro" id="IPR013762">
    <property type="entry name" value="Integrase-like_cat_sf"/>
</dbReference>
<reference evidence="5 6" key="1">
    <citation type="submission" date="2020-02" db="EMBL/GenBank/DDBJ databases">
        <title>Whole-genome analyses of novel actinobacteria.</title>
        <authorList>
            <person name="Sahin N."/>
            <person name="Tatar D."/>
        </authorList>
    </citation>
    <scope>NUCLEOTIDE SEQUENCE [LARGE SCALE GENOMIC DNA]</scope>
    <source>
        <strain evidence="5 6">SB3404</strain>
    </source>
</reference>
<dbReference type="Gene3D" id="1.10.150.130">
    <property type="match status" value="1"/>
</dbReference>
<name>A0A6G4WR87_9ACTN</name>
<organism evidence="5 6">
    <name type="scientific">Streptomyces boncukensis</name>
    <dbReference type="NCBI Taxonomy" id="2711219"/>
    <lineage>
        <taxon>Bacteria</taxon>
        <taxon>Bacillati</taxon>
        <taxon>Actinomycetota</taxon>
        <taxon>Actinomycetes</taxon>
        <taxon>Kitasatosporales</taxon>
        <taxon>Streptomycetaceae</taxon>
        <taxon>Streptomyces</taxon>
    </lineage>
</organism>
<feature type="domain" description="Tyr recombinase" evidence="4">
    <location>
        <begin position="188"/>
        <end position="374"/>
    </location>
</feature>
<dbReference type="Pfam" id="PF00589">
    <property type="entry name" value="Phage_integrase"/>
    <property type="match status" value="1"/>
</dbReference>
<sequence>MARVWIEDRTTHESYREAVKKAKAAKKTPPGRWRVRWYDPDGKERSQTCATKPKAEKVQQDLLDKLDKGSYRDPSAGKTLFSVVGEEWTKTLRKPGRKTRHDYDEVYRLYVLPKWETWKVAAIKWEDVSAWIDALCTEPGVSGRTLSPARIIKIFGVFRMIMKFAVKSGKIAVSPAVEHELPTIEDDDEHVYLSYDQLEALARAAGDHGPLIRLLGYSGIRWGEATAVKSGRLNLDTRRLRIVQAYSSVKGKLELGPVKNHEKRTVPLLSSLVGELRPRVSRDDAEALVFTAPKGGALHYNNWRSRVFDKAVKAAGLDDLGLTPHKLRHTAASLAIAAGADVKVVQTMLGHKSAVMTLDLYGHLWPDRLDEVADRLEEGRQLILERRRVLARVGGLFTVLRERRAAEDERDRAETSAVTVLAA</sequence>
<dbReference type="InterPro" id="IPR002104">
    <property type="entry name" value="Integrase_catalytic"/>
</dbReference>
<evidence type="ECO:0000259" key="4">
    <source>
        <dbReference type="PROSITE" id="PS51898"/>
    </source>
</evidence>
<keyword evidence="3" id="KW-0233">DNA recombination</keyword>
<gene>
    <name evidence="5" type="ORF">G5C65_01915</name>
</gene>
<dbReference type="GO" id="GO:0003677">
    <property type="term" value="F:DNA binding"/>
    <property type="evidence" value="ECO:0007669"/>
    <property type="project" value="UniProtKB-KW"/>
</dbReference>
<dbReference type="InterPro" id="IPR011010">
    <property type="entry name" value="DNA_brk_join_enz"/>
</dbReference>
<dbReference type="EMBL" id="JAAKZZ010000009">
    <property type="protein sequence ID" value="NGO67137.1"/>
    <property type="molecule type" value="Genomic_DNA"/>
</dbReference>
<dbReference type="Proteomes" id="UP000477722">
    <property type="component" value="Unassembled WGS sequence"/>
</dbReference>
<evidence type="ECO:0000256" key="2">
    <source>
        <dbReference type="ARBA" id="ARBA00023125"/>
    </source>
</evidence>
<proteinExistence type="inferred from homology"/>
<comment type="caution">
    <text evidence="5">The sequence shown here is derived from an EMBL/GenBank/DDBJ whole genome shotgun (WGS) entry which is preliminary data.</text>
</comment>
<evidence type="ECO:0000256" key="3">
    <source>
        <dbReference type="ARBA" id="ARBA00023172"/>
    </source>
</evidence>
<dbReference type="GO" id="GO:0015074">
    <property type="term" value="P:DNA integration"/>
    <property type="evidence" value="ECO:0007669"/>
    <property type="project" value="InterPro"/>
</dbReference>
<evidence type="ECO:0000256" key="1">
    <source>
        <dbReference type="ARBA" id="ARBA00008857"/>
    </source>
</evidence>
<accession>A0A6G4WR87</accession>
<dbReference type="SUPFAM" id="SSF56349">
    <property type="entry name" value="DNA breaking-rejoining enzymes"/>
    <property type="match status" value="1"/>
</dbReference>
<dbReference type="PANTHER" id="PTHR30349">
    <property type="entry name" value="PHAGE INTEGRASE-RELATED"/>
    <property type="match status" value="1"/>
</dbReference>
<evidence type="ECO:0000313" key="6">
    <source>
        <dbReference type="Proteomes" id="UP000477722"/>
    </source>
</evidence>
<dbReference type="GO" id="GO:0006310">
    <property type="term" value="P:DNA recombination"/>
    <property type="evidence" value="ECO:0007669"/>
    <property type="project" value="UniProtKB-KW"/>
</dbReference>
<dbReference type="InterPro" id="IPR050090">
    <property type="entry name" value="Tyrosine_recombinase_XerCD"/>
</dbReference>
<evidence type="ECO:0000313" key="5">
    <source>
        <dbReference type="EMBL" id="NGO67137.1"/>
    </source>
</evidence>
<dbReference type="PANTHER" id="PTHR30349:SF64">
    <property type="entry name" value="PROPHAGE INTEGRASE INTD-RELATED"/>
    <property type="match status" value="1"/>
</dbReference>
<keyword evidence="6" id="KW-1185">Reference proteome</keyword>
<dbReference type="AlphaFoldDB" id="A0A6G4WR87"/>
<protein>
    <submittedName>
        <fullName evidence="5">Tyrosine-type recombinase/integrase</fullName>
    </submittedName>
</protein>
<dbReference type="InterPro" id="IPR010998">
    <property type="entry name" value="Integrase_recombinase_N"/>
</dbReference>
<dbReference type="PROSITE" id="PS51898">
    <property type="entry name" value="TYR_RECOMBINASE"/>
    <property type="match status" value="1"/>
</dbReference>
<dbReference type="Gene3D" id="1.10.443.10">
    <property type="entry name" value="Intergrase catalytic core"/>
    <property type="match status" value="1"/>
</dbReference>
<keyword evidence="2" id="KW-0238">DNA-binding</keyword>
<dbReference type="RefSeq" id="WP_165296801.1">
    <property type="nucleotide sequence ID" value="NZ_JAAKZZ010000009.1"/>
</dbReference>